<dbReference type="Pfam" id="PF11913">
    <property type="entry name" value="DUF3431"/>
    <property type="match status" value="1"/>
</dbReference>
<keyword evidence="4" id="KW-1185">Reference proteome</keyword>
<comment type="caution">
    <text evidence="3">The sequence shown here is derived from an EMBL/GenBank/DDBJ whole genome shotgun (WGS) entry which is preliminary data.</text>
</comment>
<feature type="region of interest" description="Disordered" evidence="1">
    <location>
        <begin position="771"/>
        <end position="797"/>
    </location>
</feature>
<sequence>MVGSYNIYSSDTESAYEQHAACSISGVETFPWGWDLDHDAQVCERLVPRCKRDTKSKAATVFPLTPLTPGFCYVYSFRSRFCVHIVTSVARKPPRKSSEHQCASSRPRRMTHRRLIPFLALAVLLFCLFIYSGQTVRESWRRLPQHLRFADQIGIYGQIGGLFAEHADTDFVNWNPKPRFEAGSPLPADHNYTSVLVIAKTKREDIRWMDTELAGQEKAIYVADDPTAPLHPPKNKGHEVMVYISWIIDNYDNLPDVAIFMHAHQYTWHNDDLLGHNAGDMVKKLSLPRVWRQGFVNMRCNWYPGCPDWMHPSETERNMFKQEEVLLAKSWSELFPLDPVPSILAQPCCAQFALSRERIQAKPHAQYLWYRNWLFSTKLADSMSGRIWEYIWQFVFMGSNVYCPKEHVCFCDQYGSCFGGEKEFDDFLKVKHELEDRERDLNNWREDTKKLKEAKAEGNLQEVEKIKQPEPGKDVTLEKEIRRLRPIVNKLKEEAWERVSNPESENDFLEAAEEFEQAGGKWRAGDAAKAARFFQRAIQMYDQGMKTFSNSFDLAYNKAHLEYEICEDERIASHLSSNRIALLQETLISHRAALLLQPENFDIQFNTGQVLSSLAEASLESEGDATAKSSAREMLEEACNLFTNCLVAQQRQYEQMSSELANFQAMQDESLAHDVDSTTNTRAELSTKEEAGNSAEQSSTTEEWATVEEVLTPEVILETCTAQLNVLTTLLGLYDTVDLPSLEKRTHDGLHTANTSIPALISLITAGSRPVPVPEVTGPTLSLSGSKADEDSGPSQKDDALLSAAIFQCAVAEASHKSSNITTSDYINTVSSLFAPLLQGEHAPETRIAHQSAYADALIDLAGAVSETSSDTETQWNALSQAQGILAQLCAPENSQFVSSSRLADIFIARADVDLTRFNISFVSEAKAAWISSRKVLISNSGIFYRGAKTHAEKAGNQKLARSASAMAVVAEVLKQVNESGSGAIVAKASWKDQSTEVRRVLEQMVNDKMLGQQEGEEVLKIVEQ</sequence>
<gene>
    <name evidence="3" type="ORF">GRF29_1g1443000</name>
</gene>
<proteinExistence type="predicted"/>
<dbReference type="EMBL" id="WVTA01000001">
    <property type="protein sequence ID" value="KAK3216933.1"/>
    <property type="molecule type" value="Genomic_DNA"/>
</dbReference>
<dbReference type="PANTHER" id="PTHR37490:SF3">
    <property type="entry name" value="DUF3431 DOMAIN CONTAINING PROTEIN"/>
    <property type="match status" value="1"/>
</dbReference>
<dbReference type="Proteomes" id="UP001280581">
    <property type="component" value="Unassembled WGS sequence"/>
</dbReference>
<evidence type="ECO:0000256" key="2">
    <source>
        <dbReference type="SAM" id="Phobius"/>
    </source>
</evidence>
<organism evidence="3 4">
    <name type="scientific">Pseudopithomyces chartarum</name>
    <dbReference type="NCBI Taxonomy" id="1892770"/>
    <lineage>
        <taxon>Eukaryota</taxon>
        <taxon>Fungi</taxon>
        <taxon>Dikarya</taxon>
        <taxon>Ascomycota</taxon>
        <taxon>Pezizomycotina</taxon>
        <taxon>Dothideomycetes</taxon>
        <taxon>Pleosporomycetidae</taxon>
        <taxon>Pleosporales</taxon>
        <taxon>Massarineae</taxon>
        <taxon>Didymosphaeriaceae</taxon>
        <taxon>Pseudopithomyces</taxon>
    </lineage>
</organism>
<keyword evidence="2" id="KW-1133">Transmembrane helix</keyword>
<dbReference type="InterPro" id="IPR021838">
    <property type="entry name" value="DUF3431"/>
</dbReference>
<protein>
    <submittedName>
        <fullName evidence="3">Uncharacterized protein</fullName>
    </submittedName>
</protein>
<keyword evidence="2" id="KW-0812">Transmembrane</keyword>
<evidence type="ECO:0000313" key="3">
    <source>
        <dbReference type="EMBL" id="KAK3216933.1"/>
    </source>
</evidence>
<evidence type="ECO:0000256" key="1">
    <source>
        <dbReference type="SAM" id="MobiDB-lite"/>
    </source>
</evidence>
<evidence type="ECO:0000313" key="4">
    <source>
        <dbReference type="Proteomes" id="UP001280581"/>
    </source>
</evidence>
<feature type="compositionally biased region" description="Polar residues" evidence="1">
    <location>
        <begin position="694"/>
        <end position="703"/>
    </location>
</feature>
<feature type="region of interest" description="Disordered" evidence="1">
    <location>
        <begin position="674"/>
        <end position="705"/>
    </location>
</feature>
<name>A0AAN6M6Y2_9PLEO</name>
<keyword evidence="2" id="KW-0472">Membrane</keyword>
<dbReference type="PANTHER" id="PTHR37490">
    <property type="entry name" value="EXPRESSED PROTEIN"/>
    <property type="match status" value="1"/>
</dbReference>
<dbReference type="AlphaFoldDB" id="A0AAN6M6Y2"/>
<feature type="transmembrane region" description="Helical" evidence="2">
    <location>
        <begin position="115"/>
        <end position="133"/>
    </location>
</feature>
<reference evidence="3 4" key="1">
    <citation type="submission" date="2021-02" db="EMBL/GenBank/DDBJ databases">
        <title>Genome assembly of Pseudopithomyces chartarum.</title>
        <authorList>
            <person name="Jauregui R."/>
            <person name="Singh J."/>
            <person name="Voisey C."/>
        </authorList>
    </citation>
    <scope>NUCLEOTIDE SEQUENCE [LARGE SCALE GENOMIC DNA]</scope>
    <source>
        <strain evidence="3 4">AGR01</strain>
    </source>
</reference>
<accession>A0AAN6M6Y2</accession>